<name>A0A917RGX0_9ACTN</name>
<dbReference type="InterPro" id="IPR047789">
    <property type="entry name" value="CU044_5270-like"/>
</dbReference>
<dbReference type="RefSeq" id="WP_189326686.1">
    <property type="nucleotide sequence ID" value="NZ_BMPQ01000035.1"/>
</dbReference>
<evidence type="ECO:0000313" key="3">
    <source>
        <dbReference type="Proteomes" id="UP000637788"/>
    </source>
</evidence>
<evidence type="ECO:0000313" key="2">
    <source>
        <dbReference type="EMBL" id="GGL07647.1"/>
    </source>
</evidence>
<comment type="caution">
    <text evidence="2">The sequence shown here is derived from an EMBL/GenBank/DDBJ whole genome shotgun (WGS) entry which is preliminary data.</text>
</comment>
<dbReference type="NCBIfam" id="NF038083">
    <property type="entry name" value="CU044_5270_fam"/>
    <property type="match status" value="1"/>
</dbReference>
<dbReference type="AlphaFoldDB" id="A0A917RGX0"/>
<gene>
    <name evidence="2" type="ORF">GCM10010094_80440</name>
</gene>
<feature type="compositionally biased region" description="Basic and acidic residues" evidence="1">
    <location>
        <begin position="1"/>
        <end position="13"/>
    </location>
</feature>
<reference evidence="2" key="2">
    <citation type="submission" date="2020-09" db="EMBL/GenBank/DDBJ databases">
        <authorList>
            <person name="Sun Q."/>
            <person name="Ohkuma M."/>
        </authorList>
    </citation>
    <scope>NUCLEOTIDE SEQUENCE</scope>
    <source>
        <strain evidence="2">JCM 3035</strain>
    </source>
</reference>
<feature type="compositionally biased region" description="Basic and acidic residues" evidence="1">
    <location>
        <begin position="21"/>
        <end position="31"/>
    </location>
</feature>
<accession>A0A917RGX0</accession>
<feature type="region of interest" description="Disordered" evidence="1">
    <location>
        <begin position="92"/>
        <end position="122"/>
    </location>
</feature>
<proteinExistence type="predicted"/>
<feature type="compositionally biased region" description="Low complexity" evidence="1">
    <location>
        <begin position="100"/>
        <end position="114"/>
    </location>
</feature>
<reference evidence="2" key="1">
    <citation type="journal article" date="2014" name="Int. J. Syst. Evol. Microbiol.">
        <title>Complete genome sequence of Corynebacterium casei LMG S-19264T (=DSM 44701T), isolated from a smear-ripened cheese.</title>
        <authorList>
            <consortium name="US DOE Joint Genome Institute (JGI-PGF)"/>
            <person name="Walter F."/>
            <person name="Albersmeier A."/>
            <person name="Kalinowski J."/>
            <person name="Ruckert C."/>
        </authorList>
    </citation>
    <scope>NUCLEOTIDE SEQUENCE</scope>
    <source>
        <strain evidence="2">JCM 3035</strain>
    </source>
</reference>
<organism evidence="2 3">
    <name type="scientific">Streptomyces flaveus</name>
    <dbReference type="NCBI Taxonomy" id="66370"/>
    <lineage>
        <taxon>Bacteria</taxon>
        <taxon>Bacillati</taxon>
        <taxon>Actinomycetota</taxon>
        <taxon>Actinomycetes</taxon>
        <taxon>Kitasatosporales</taxon>
        <taxon>Streptomycetaceae</taxon>
        <taxon>Streptomyces</taxon>
        <taxon>Streptomyces aurantiacus group</taxon>
    </lineage>
</organism>
<dbReference type="EMBL" id="BMPQ01000035">
    <property type="protein sequence ID" value="GGL07647.1"/>
    <property type="molecule type" value="Genomic_DNA"/>
</dbReference>
<feature type="region of interest" description="Disordered" evidence="1">
    <location>
        <begin position="205"/>
        <end position="238"/>
    </location>
</feature>
<evidence type="ECO:0000256" key="1">
    <source>
        <dbReference type="SAM" id="MobiDB-lite"/>
    </source>
</evidence>
<protein>
    <submittedName>
        <fullName evidence="2">Uncharacterized protein</fullName>
    </submittedName>
</protein>
<sequence length="418" mass="43683">MKTTHERSGRPDVMKVLAGARPDELDPSRLADSLRQREDLARILAGATDSRAARFRVPGRLRGGIRPLGTVAALTAVAASAVVVSTLDRDPFGVSPGSPPQSSSTAAGPGSSTPDGQGDVPVDGRLELLSVAKKAETSTAEGTYWQTTTRSEDVNVVGAAGGKGQPFAVRDTSTAQWSVGVRPGTRSLMVSGLDAVIAPRTKEDEARWRAAGSPGTLEAEVTGNEQGGTLGYTMGTRPPTVMRTDADDKIYALGPHNVSYQDLRELPSDSGELRRQLEKLHGEDSGADAGVGRTAYVLRQAANLITMPVEPAVRAAAYRVMAEMPGVRGLGGVSDPLGRKGVGFTFPGTSRTPLGSVAERLVVDPSTGAMLSEQLVLVEPSAKAQKAGLDAGTTVNYTATTRMSWGESQITVPENAQQ</sequence>
<dbReference type="Proteomes" id="UP000637788">
    <property type="component" value="Unassembled WGS sequence"/>
</dbReference>
<feature type="region of interest" description="Disordered" evidence="1">
    <location>
        <begin position="1"/>
        <end position="31"/>
    </location>
</feature>
<keyword evidence="3" id="KW-1185">Reference proteome</keyword>